<dbReference type="AlphaFoldDB" id="A0A0P0LER3"/>
<keyword evidence="12 15" id="KW-0496">Mitochondrion</keyword>
<dbReference type="EC" id="7.1.1.2" evidence="3 15"/>
<dbReference type="GO" id="GO:0031966">
    <property type="term" value="C:mitochondrial membrane"/>
    <property type="evidence" value="ECO:0007669"/>
    <property type="project" value="UniProtKB-SubCell"/>
</dbReference>
<evidence type="ECO:0000256" key="13">
    <source>
        <dbReference type="ARBA" id="ARBA00023136"/>
    </source>
</evidence>
<protein>
    <recommendedName>
        <fullName evidence="4 15">NADH-ubiquinone oxidoreductase chain 6</fullName>
        <ecNumber evidence="3 15">7.1.1.2</ecNumber>
    </recommendedName>
</protein>
<evidence type="ECO:0000313" key="16">
    <source>
        <dbReference type="EMBL" id="ALK48520.1"/>
    </source>
</evidence>
<dbReference type="PANTHER" id="PTHR11435">
    <property type="entry name" value="NADH UBIQUINONE OXIDOREDUCTASE SUBUNIT ND6"/>
    <property type="match status" value="1"/>
</dbReference>
<evidence type="ECO:0000256" key="1">
    <source>
        <dbReference type="ARBA" id="ARBA00004225"/>
    </source>
</evidence>
<evidence type="ECO:0000256" key="11">
    <source>
        <dbReference type="ARBA" id="ARBA00023027"/>
    </source>
</evidence>
<keyword evidence="10 15" id="KW-1133">Transmembrane helix</keyword>
<evidence type="ECO:0000256" key="9">
    <source>
        <dbReference type="ARBA" id="ARBA00022982"/>
    </source>
</evidence>
<dbReference type="InterPro" id="IPR001457">
    <property type="entry name" value="NADH_UbQ/plastoQ_OxRdtase_su6"/>
</dbReference>
<evidence type="ECO:0000256" key="14">
    <source>
        <dbReference type="ARBA" id="ARBA00049551"/>
    </source>
</evidence>
<dbReference type="InterPro" id="IPR050269">
    <property type="entry name" value="ComplexI_Subunit6"/>
</dbReference>
<dbReference type="Gene3D" id="1.20.120.1200">
    <property type="entry name" value="NADH-ubiquinone/plastoquinone oxidoreductase chain 6, subunit NuoJ"/>
    <property type="match status" value="1"/>
</dbReference>
<comment type="subcellular location">
    <subcellularLocation>
        <location evidence="1 15">Mitochondrion membrane</location>
        <topology evidence="1 15">Multi-pass membrane protein</topology>
    </subcellularLocation>
</comment>
<gene>
    <name evidence="16" type="primary">ND6</name>
</gene>
<evidence type="ECO:0000256" key="4">
    <source>
        <dbReference type="ARBA" id="ARBA00021095"/>
    </source>
</evidence>
<evidence type="ECO:0000256" key="8">
    <source>
        <dbReference type="ARBA" id="ARBA00022967"/>
    </source>
</evidence>
<dbReference type="Pfam" id="PF00499">
    <property type="entry name" value="Oxidored_q3"/>
    <property type="match status" value="1"/>
</dbReference>
<keyword evidence="11 15" id="KW-0520">NAD</keyword>
<geneLocation type="mitochondrion" evidence="16"/>
<feature type="transmembrane region" description="Helical" evidence="15">
    <location>
        <begin position="87"/>
        <end position="108"/>
    </location>
</feature>
<feature type="transmembrane region" description="Helical" evidence="15">
    <location>
        <begin position="6"/>
        <end position="22"/>
    </location>
</feature>
<reference evidence="16" key="1">
    <citation type="submission" date="2015-07" db="EMBL/GenBank/DDBJ databases">
        <authorList>
            <person name="Cajimat M.N.B."/>
            <person name="Milazzo M.L."/>
            <person name="Fulhorst C.F."/>
        </authorList>
    </citation>
    <scope>NUCLEOTIDE SEQUENCE</scope>
</reference>
<keyword evidence="15" id="KW-0830">Ubiquinone</keyword>
<comment type="catalytic activity">
    <reaction evidence="14 15">
        <text>a ubiquinone + NADH + 5 H(+)(in) = a ubiquinol + NAD(+) + 4 H(+)(out)</text>
        <dbReference type="Rhea" id="RHEA:29091"/>
        <dbReference type="Rhea" id="RHEA-COMP:9565"/>
        <dbReference type="Rhea" id="RHEA-COMP:9566"/>
        <dbReference type="ChEBI" id="CHEBI:15378"/>
        <dbReference type="ChEBI" id="CHEBI:16389"/>
        <dbReference type="ChEBI" id="CHEBI:17976"/>
        <dbReference type="ChEBI" id="CHEBI:57540"/>
        <dbReference type="ChEBI" id="CHEBI:57945"/>
        <dbReference type="EC" id="7.1.1.2"/>
    </reaction>
</comment>
<feature type="transmembrane region" description="Helical" evidence="15">
    <location>
        <begin position="149"/>
        <end position="169"/>
    </location>
</feature>
<name>A0A0P0LER3_DIPOR</name>
<comment type="similarity">
    <text evidence="2 15">Belongs to the complex I subunit 6 family.</text>
</comment>
<keyword evidence="13 15" id="KW-0472">Membrane</keyword>
<dbReference type="PANTHER" id="PTHR11435:SF1">
    <property type="entry name" value="NADH-UBIQUINONE OXIDOREDUCTASE CHAIN 6"/>
    <property type="match status" value="1"/>
</dbReference>
<accession>A0A0P0LER3</accession>
<keyword evidence="8 15" id="KW-1278">Translocase</keyword>
<evidence type="ECO:0000256" key="10">
    <source>
        <dbReference type="ARBA" id="ARBA00022989"/>
    </source>
</evidence>
<evidence type="ECO:0000256" key="2">
    <source>
        <dbReference type="ARBA" id="ARBA00005698"/>
    </source>
</evidence>
<organism evidence="16">
    <name type="scientific">Dipodomys ordii</name>
    <name type="common">Ord's kangaroo rat</name>
    <dbReference type="NCBI Taxonomy" id="10020"/>
    <lineage>
        <taxon>Eukaryota</taxon>
        <taxon>Metazoa</taxon>
        <taxon>Chordata</taxon>
        <taxon>Craniata</taxon>
        <taxon>Vertebrata</taxon>
        <taxon>Euteleostomi</taxon>
        <taxon>Mammalia</taxon>
        <taxon>Eutheria</taxon>
        <taxon>Euarchontoglires</taxon>
        <taxon>Glires</taxon>
        <taxon>Rodentia</taxon>
        <taxon>Castorimorpha</taxon>
        <taxon>Heteromyidae</taxon>
        <taxon>Dipodomyinae</taxon>
        <taxon>Dipodomys</taxon>
    </lineage>
</organism>
<keyword evidence="6 15" id="KW-0679">Respiratory chain</keyword>
<evidence type="ECO:0000256" key="5">
    <source>
        <dbReference type="ARBA" id="ARBA00022448"/>
    </source>
</evidence>
<dbReference type="InterPro" id="IPR042106">
    <property type="entry name" value="Nuo/plastoQ_OxRdtase_6_NuoJ"/>
</dbReference>
<evidence type="ECO:0000256" key="15">
    <source>
        <dbReference type="RuleBase" id="RU004430"/>
    </source>
</evidence>
<feature type="transmembrane region" description="Helical" evidence="15">
    <location>
        <begin position="54"/>
        <end position="75"/>
    </location>
</feature>
<keyword evidence="7 15" id="KW-0812">Transmembrane</keyword>
<proteinExistence type="inferred from homology"/>
<evidence type="ECO:0000256" key="3">
    <source>
        <dbReference type="ARBA" id="ARBA00012944"/>
    </source>
</evidence>
<evidence type="ECO:0000256" key="12">
    <source>
        <dbReference type="ARBA" id="ARBA00023128"/>
    </source>
</evidence>
<evidence type="ECO:0000256" key="6">
    <source>
        <dbReference type="ARBA" id="ARBA00022660"/>
    </source>
</evidence>
<comment type="function">
    <text evidence="15">Core subunit of the mitochondrial membrane respiratory chain NADH dehydrogenase (Complex I) which catalyzes electron transfer from NADH through the respiratory chain, using ubiquinone as an electron acceptor. Essential for the catalytic activity and assembly of complex I.</text>
</comment>
<feature type="transmembrane region" description="Helical" evidence="15">
    <location>
        <begin position="29"/>
        <end position="48"/>
    </location>
</feature>
<keyword evidence="9 15" id="KW-0249">Electron transport</keyword>
<evidence type="ECO:0000256" key="7">
    <source>
        <dbReference type="ARBA" id="ARBA00022692"/>
    </source>
</evidence>
<dbReference type="GO" id="GO:0008137">
    <property type="term" value="F:NADH dehydrogenase (ubiquinone) activity"/>
    <property type="evidence" value="ECO:0007669"/>
    <property type="project" value="UniProtKB-UniRule"/>
</dbReference>
<keyword evidence="5 15" id="KW-0813">Transport</keyword>
<dbReference type="EMBL" id="KT327176">
    <property type="protein sequence ID" value="ALK48520.1"/>
    <property type="molecule type" value="Genomic_DNA"/>
</dbReference>
<sequence length="175" mass="19185">MMTYLLYILLTIMVVGFVGVAAKPSPIYAGLGLIISGGVGCGLMMLYGSSYMGLMVFLIYLGGMLVVFGYTTAMATEEYPEAWSSNIWLWMLLLLGVIMEAMLVVYVLGDEGVNVLDNVYDVDEWVVFDNDEMVLVREDSVGVGAMYSYGSWLMVVAGWSLFVGVFIIVEVTRGV</sequence>